<dbReference type="SUPFAM" id="SSF54292">
    <property type="entry name" value="2Fe-2S ferredoxin-like"/>
    <property type="match status" value="1"/>
</dbReference>
<evidence type="ECO:0000259" key="9">
    <source>
        <dbReference type="PROSITE" id="PS51085"/>
    </source>
</evidence>
<evidence type="ECO:0000256" key="3">
    <source>
        <dbReference type="ARBA" id="ARBA00022714"/>
    </source>
</evidence>
<keyword evidence="6 12" id="KW-0560">Oxidoreductase</keyword>
<dbReference type="SUPFAM" id="SSF53706">
    <property type="entry name" value="Formate dehydrogenase/DMSO reductase, domains 1-3"/>
    <property type="match status" value="1"/>
</dbReference>
<dbReference type="CDD" id="cd00207">
    <property type="entry name" value="fer2"/>
    <property type="match status" value="1"/>
</dbReference>
<dbReference type="FunFam" id="3.30.70.20:FF:000035">
    <property type="entry name" value="Iron hydrogenase 1"/>
    <property type="match status" value="1"/>
</dbReference>
<comment type="caution">
    <text evidence="12">The sequence shown here is derived from an EMBL/GenBank/DDBJ whole genome shotgun (WGS) entry which is preliminary data.</text>
</comment>
<evidence type="ECO:0000259" key="11">
    <source>
        <dbReference type="PROSITE" id="PS51839"/>
    </source>
</evidence>
<dbReference type="FunFam" id="3.10.20.740:FF:000005">
    <property type="entry name" value="NADH:ubiquinone oxidoreductase subunit"/>
    <property type="match status" value="1"/>
</dbReference>
<feature type="domain" description="4Fe-4S ferredoxin-type" evidence="10">
    <location>
        <begin position="183"/>
        <end position="212"/>
    </location>
</feature>
<protein>
    <submittedName>
        <fullName evidence="12">NADP-reducing hydrogenase subunit HndC</fullName>
        <ecNumber evidence="12">1.12.1.3</ecNumber>
    </submittedName>
</protein>
<evidence type="ECO:0000313" key="12">
    <source>
        <dbReference type="EMBL" id="OHW61338.1"/>
    </source>
</evidence>
<dbReference type="Gene3D" id="3.10.20.740">
    <property type="match status" value="1"/>
</dbReference>
<accession>A0A1S1V491</accession>
<sequence length="308" mass="34220">MRNVTLTIDGQKVTVPEDYTIIKAAEELGINIPALCYDPNLEVVSACRLCVVEVEGNPKLQTSCSIAVQDGMVVNTETKKVVQARKDILRLLLDNHPNDCLTCQKAGECLLQEYSYRYGVTFRDHDGARRGGELVDTSSPYILKDDSKCILCGKCVRTCYEVSDRQVLSFANRGFDTKIVADADLSLEESSCVSCNRCVSVCPVGALVDKRMLGKTRVWDGESQHIQCKVCEYGCNFEVLADKAGENVAVRAEKPIVGRPLCLKGRMATEFMYLDSPETPYKKEDGKFVETSWEEAMGLTEVLKKLNK</sequence>
<dbReference type="Proteomes" id="UP000180254">
    <property type="component" value="Unassembled WGS sequence"/>
</dbReference>
<feature type="domain" description="4Fe-4S ferredoxin-type" evidence="10">
    <location>
        <begin position="140"/>
        <end position="159"/>
    </location>
</feature>
<comment type="function">
    <text evidence="1">Ferredoxins are iron-sulfur proteins that transfer electrons in a wide variety of metabolic reactions.</text>
</comment>
<keyword evidence="5" id="KW-0677">Repeat</keyword>
<dbReference type="InterPro" id="IPR017896">
    <property type="entry name" value="4Fe4S_Fe-S-bd"/>
</dbReference>
<evidence type="ECO:0000256" key="2">
    <source>
        <dbReference type="ARBA" id="ARBA00022485"/>
    </source>
</evidence>
<evidence type="ECO:0000256" key="1">
    <source>
        <dbReference type="ARBA" id="ARBA00003532"/>
    </source>
</evidence>
<dbReference type="PROSITE" id="PS51085">
    <property type="entry name" value="2FE2S_FER_2"/>
    <property type="match status" value="1"/>
</dbReference>
<keyword evidence="2" id="KW-0004">4Fe-4S</keyword>
<dbReference type="EC" id="1.12.1.3" evidence="12"/>
<dbReference type="STRING" id="39480.EUAN_22810"/>
<dbReference type="InterPro" id="IPR001041">
    <property type="entry name" value="2Fe-2S_ferredoxin-type"/>
</dbReference>
<keyword evidence="8" id="KW-0411">Iron-sulfur</keyword>
<keyword evidence="4" id="KW-0479">Metal-binding</keyword>
<evidence type="ECO:0000256" key="4">
    <source>
        <dbReference type="ARBA" id="ARBA00022723"/>
    </source>
</evidence>
<evidence type="ECO:0000256" key="7">
    <source>
        <dbReference type="ARBA" id="ARBA00023004"/>
    </source>
</evidence>
<dbReference type="Pfam" id="PF12838">
    <property type="entry name" value="Fer4_7"/>
    <property type="match status" value="1"/>
</dbReference>
<keyword evidence="7" id="KW-0408">Iron</keyword>
<proteinExistence type="predicted"/>
<dbReference type="GO" id="GO:0051539">
    <property type="term" value="F:4 iron, 4 sulfur cluster binding"/>
    <property type="evidence" value="ECO:0007669"/>
    <property type="project" value="UniProtKB-KW"/>
</dbReference>
<dbReference type="PROSITE" id="PS51379">
    <property type="entry name" value="4FE4S_FER_2"/>
    <property type="match status" value="2"/>
</dbReference>
<evidence type="ECO:0000256" key="8">
    <source>
        <dbReference type="ARBA" id="ARBA00023014"/>
    </source>
</evidence>
<dbReference type="RefSeq" id="WP_071064543.1">
    <property type="nucleotide sequence ID" value="NZ_MKIE01000015.1"/>
</dbReference>
<dbReference type="PANTHER" id="PTHR24960">
    <property type="entry name" value="PHOTOSYSTEM I IRON-SULFUR CENTER-RELATED"/>
    <property type="match status" value="1"/>
</dbReference>
<name>A0A1S1V491_9FIRM</name>
<dbReference type="InterPro" id="IPR036010">
    <property type="entry name" value="2Fe-2S_ferredoxin-like_sf"/>
</dbReference>
<evidence type="ECO:0000259" key="10">
    <source>
        <dbReference type="PROSITE" id="PS51379"/>
    </source>
</evidence>
<feature type="domain" description="4Fe-4S His(Cys)3-ligated-type" evidence="11">
    <location>
        <begin position="80"/>
        <end position="119"/>
    </location>
</feature>
<dbReference type="AlphaFoldDB" id="A0A1S1V491"/>
<dbReference type="SUPFAM" id="SSF54862">
    <property type="entry name" value="4Fe-4S ferredoxins"/>
    <property type="match status" value="1"/>
</dbReference>
<gene>
    <name evidence="12" type="primary">hndD_2</name>
    <name evidence="12" type="ORF">EUAN_22810</name>
</gene>
<evidence type="ECO:0000256" key="6">
    <source>
        <dbReference type="ARBA" id="ARBA00023002"/>
    </source>
</evidence>
<dbReference type="GO" id="GO:0046872">
    <property type="term" value="F:metal ion binding"/>
    <property type="evidence" value="ECO:0007669"/>
    <property type="project" value="UniProtKB-KW"/>
</dbReference>
<dbReference type="InterPro" id="IPR019574">
    <property type="entry name" value="NADH_UbQ_OxRdtase_Gsu_4Fe4S-bd"/>
</dbReference>
<feature type="domain" description="2Fe-2S ferredoxin-type" evidence="9">
    <location>
        <begin position="2"/>
        <end position="80"/>
    </location>
</feature>
<keyword evidence="13" id="KW-1185">Reference proteome</keyword>
<dbReference type="GO" id="GO:0051537">
    <property type="term" value="F:2 iron, 2 sulfur cluster binding"/>
    <property type="evidence" value="ECO:0007669"/>
    <property type="project" value="UniProtKB-KW"/>
</dbReference>
<keyword evidence="3" id="KW-0001">2Fe-2S</keyword>
<reference evidence="12 13" key="1">
    <citation type="submission" date="2016-09" db="EMBL/GenBank/DDBJ databases">
        <title>Genome sequence of Eubacterium angustum.</title>
        <authorList>
            <person name="Poehlein A."/>
            <person name="Daniel R."/>
        </authorList>
    </citation>
    <scope>NUCLEOTIDE SEQUENCE [LARGE SCALE GENOMIC DNA]</scope>
    <source>
        <strain evidence="12 13">DSM 1989</strain>
    </source>
</reference>
<dbReference type="Gene3D" id="3.30.70.20">
    <property type="match status" value="1"/>
</dbReference>
<evidence type="ECO:0000256" key="5">
    <source>
        <dbReference type="ARBA" id="ARBA00022737"/>
    </source>
</evidence>
<dbReference type="SMART" id="SM00929">
    <property type="entry name" value="NADH-G_4Fe-4S_3"/>
    <property type="match status" value="1"/>
</dbReference>
<dbReference type="Pfam" id="PF13510">
    <property type="entry name" value="Fer2_4"/>
    <property type="match status" value="1"/>
</dbReference>
<dbReference type="PANTHER" id="PTHR24960:SF84">
    <property type="entry name" value="HYDROGENASE SUBUNIT"/>
    <property type="match status" value="1"/>
</dbReference>
<dbReference type="EMBL" id="MKIE01000015">
    <property type="protein sequence ID" value="OHW61338.1"/>
    <property type="molecule type" value="Genomic_DNA"/>
</dbReference>
<dbReference type="GO" id="GO:0050583">
    <property type="term" value="F:hydrogen dehydrogenase (NADP+) activity"/>
    <property type="evidence" value="ECO:0007669"/>
    <property type="project" value="UniProtKB-EC"/>
</dbReference>
<dbReference type="InterPro" id="IPR050157">
    <property type="entry name" value="PSI_iron-sulfur_center"/>
</dbReference>
<organism evidence="12 13">
    <name type="scientific">Andreesenia angusta</name>
    <dbReference type="NCBI Taxonomy" id="39480"/>
    <lineage>
        <taxon>Bacteria</taxon>
        <taxon>Bacillati</taxon>
        <taxon>Bacillota</taxon>
        <taxon>Tissierellia</taxon>
        <taxon>Tissierellales</taxon>
        <taxon>Gottschalkiaceae</taxon>
        <taxon>Andreesenia</taxon>
    </lineage>
</organism>
<dbReference type="PROSITE" id="PS00198">
    <property type="entry name" value="4FE4S_FER_1"/>
    <property type="match status" value="1"/>
</dbReference>
<dbReference type="OrthoDB" id="9803192at2"/>
<dbReference type="Pfam" id="PF10588">
    <property type="entry name" value="NADH-G_4Fe-4S_3"/>
    <property type="match status" value="1"/>
</dbReference>
<dbReference type="InterPro" id="IPR017900">
    <property type="entry name" value="4Fe4S_Fe_S_CS"/>
</dbReference>
<evidence type="ECO:0000313" key="13">
    <source>
        <dbReference type="Proteomes" id="UP000180254"/>
    </source>
</evidence>
<dbReference type="Gene3D" id="3.30.200.210">
    <property type="match status" value="1"/>
</dbReference>
<dbReference type="PROSITE" id="PS51839">
    <property type="entry name" value="4FE4S_HC3"/>
    <property type="match status" value="1"/>
</dbReference>